<dbReference type="InterPro" id="IPR000836">
    <property type="entry name" value="PRTase_dom"/>
</dbReference>
<dbReference type="Pfam" id="PF00156">
    <property type="entry name" value="Pribosyltran"/>
    <property type="match status" value="1"/>
</dbReference>
<dbReference type="eggNOG" id="COG0461">
    <property type="taxonomic scope" value="Bacteria"/>
</dbReference>
<gene>
    <name evidence="7" type="primary">pyrE</name>
    <name evidence="9" type="ordered locus">Daud_0006</name>
</gene>
<reference evidence="9 10" key="2">
    <citation type="journal article" date="2008" name="Science">
        <title>Environmental genomics reveals a single-species ecosystem deep within Earth.</title>
        <authorList>
            <person name="Chivian D."/>
            <person name="Brodie E.L."/>
            <person name="Alm E.J."/>
            <person name="Culley D.E."/>
            <person name="Dehal P.S."/>
            <person name="Desantis T.Z."/>
            <person name="Gihring T.M."/>
            <person name="Lapidus A."/>
            <person name="Lin L.H."/>
            <person name="Lowry S.R."/>
            <person name="Moser D.P."/>
            <person name="Richardson P.M."/>
            <person name="Southam G."/>
            <person name="Wanger G."/>
            <person name="Pratt L.M."/>
            <person name="Andersen G.L."/>
            <person name="Hazen T.C."/>
            <person name="Brockman F.J."/>
            <person name="Arkin A.P."/>
            <person name="Onstott T.C."/>
        </authorList>
    </citation>
    <scope>NUCLEOTIDE SEQUENCE [LARGE SCALE GENOMIC DNA]</scope>
    <source>
        <strain evidence="9 10">MP104C</strain>
    </source>
</reference>
<keyword evidence="10" id="KW-1185">Reference proteome</keyword>
<dbReference type="PANTHER" id="PTHR19278">
    <property type="entry name" value="OROTATE PHOSPHORIBOSYLTRANSFERASE"/>
    <property type="match status" value="1"/>
</dbReference>
<evidence type="ECO:0000259" key="8">
    <source>
        <dbReference type="Pfam" id="PF00156"/>
    </source>
</evidence>
<evidence type="ECO:0000256" key="6">
    <source>
        <dbReference type="ARBA" id="ARBA00022975"/>
    </source>
</evidence>
<dbReference type="KEGG" id="dau:Daud_0006"/>
<proteinExistence type="inferred from homology"/>
<dbReference type="InterPro" id="IPR029057">
    <property type="entry name" value="PRTase-like"/>
</dbReference>
<comment type="pathway">
    <text evidence="1 7">Pyrimidine metabolism; UMP biosynthesis via de novo pathway; UMP from orotate: step 1/2.</text>
</comment>
<dbReference type="RefSeq" id="WP_012301169.1">
    <property type="nucleotide sequence ID" value="NC_010424.1"/>
</dbReference>
<feature type="binding site" evidence="7">
    <location>
        <position position="172"/>
    </location>
    <ligand>
        <name>orotate</name>
        <dbReference type="ChEBI" id="CHEBI:30839"/>
    </ligand>
</feature>
<accession>B1I1H9</accession>
<feature type="binding site" evidence="7">
    <location>
        <position position="117"/>
    </location>
    <ligand>
        <name>5-phospho-alpha-D-ribose 1-diphosphate</name>
        <dbReference type="ChEBI" id="CHEBI:58017"/>
        <note>ligand shared between dimeric partners</note>
    </ligand>
</feature>
<dbReference type="NCBIfam" id="TIGR00336">
    <property type="entry name" value="pyrE"/>
    <property type="match status" value="1"/>
</dbReference>
<dbReference type="HAMAP" id="MF_01208">
    <property type="entry name" value="PyrE"/>
    <property type="match status" value="1"/>
</dbReference>
<dbReference type="InterPro" id="IPR004467">
    <property type="entry name" value="Or_phspho_trans_dom"/>
</dbReference>
<evidence type="ECO:0000256" key="7">
    <source>
        <dbReference type="HAMAP-Rule" id="MF_01208"/>
    </source>
</evidence>
<comment type="catalytic activity">
    <reaction evidence="7">
        <text>orotidine 5'-phosphate + diphosphate = orotate + 5-phospho-alpha-D-ribose 1-diphosphate</text>
        <dbReference type="Rhea" id="RHEA:10380"/>
        <dbReference type="ChEBI" id="CHEBI:30839"/>
        <dbReference type="ChEBI" id="CHEBI:33019"/>
        <dbReference type="ChEBI" id="CHEBI:57538"/>
        <dbReference type="ChEBI" id="CHEBI:58017"/>
        <dbReference type="EC" id="2.4.2.10"/>
    </reaction>
</comment>
<comment type="caution">
    <text evidence="7">Lacks conserved residue(s) required for the propagation of feature annotation.</text>
</comment>
<dbReference type="SUPFAM" id="SSF53271">
    <property type="entry name" value="PRTase-like"/>
    <property type="match status" value="1"/>
</dbReference>
<dbReference type="Proteomes" id="UP000008544">
    <property type="component" value="Chromosome"/>
</dbReference>
<feature type="domain" description="Phosphoribosyltransferase" evidence="8">
    <location>
        <begin position="105"/>
        <end position="175"/>
    </location>
</feature>
<comment type="cofactor">
    <cofactor evidence="7">
        <name>Mg(2+)</name>
        <dbReference type="ChEBI" id="CHEBI:18420"/>
    </cofactor>
</comment>
<dbReference type="OrthoDB" id="9802134at2"/>
<keyword evidence="5 7" id="KW-0460">Magnesium</keyword>
<sequence length="198" mass="20902">MTSSRESGRDGAGLAVFTAGDRETLKQLLLTRSFQFGEFTLSSGKKSNYYFDGKQVTLHPRGALLTARAVLEKVRGTGVQAVGGPTIGADPMVGALGVVCALEGIDLGLFIVRKDQKQHGKRLRIEGRKIAPGERVAVIDDVLTTGGSILTAVEAVREAGGEVVLAVVLVDRCEGGTELLESKGISVDPMFTVKDFGL</sequence>
<evidence type="ECO:0000313" key="9">
    <source>
        <dbReference type="EMBL" id="ACA58575.1"/>
    </source>
</evidence>
<comment type="function">
    <text evidence="7">Catalyzes the transfer of a ribosyl phosphate group from 5-phosphoribose 1-diphosphate to orotate, leading to the formation of orotidine monophosphate (OMP).</text>
</comment>
<dbReference type="STRING" id="477974.Daud_0006"/>
<dbReference type="CDD" id="cd06223">
    <property type="entry name" value="PRTases_typeI"/>
    <property type="match status" value="1"/>
</dbReference>
<feature type="binding site" description="in other chain" evidence="7">
    <location>
        <begin position="140"/>
        <end position="148"/>
    </location>
    <ligand>
        <name>5-phospho-alpha-D-ribose 1-diphosphate</name>
        <dbReference type="ChEBI" id="CHEBI:58017"/>
        <note>ligand shared between dimeric partners</note>
    </ligand>
</feature>
<dbReference type="GO" id="GO:0019856">
    <property type="term" value="P:pyrimidine nucleobase biosynthetic process"/>
    <property type="evidence" value="ECO:0007669"/>
    <property type="project" value="TreeGrafter"/>
</dbReference>
<evidence type="ECO:0000256" key="1">
    <source>
        <dbReference type="ARBA" id="ARBA00004889"/>
    </source>
</evidence>
<feature type="binding site" evidence="7">
    <location>
        <position position="144"/>
    </location>
    <ligand>
        <name>orotate</name>
        <dbReference type="ChEBI" id="CHEBI:30839"/>
    </ligand>
</feature>
<comment type="subunit">
    <text evidence="7">Homodimer.</text>
</comment>
<keyword evidence="4 7" id="KW-0808">Transferase</keyword>
<evidence type="ECO:0000256" key="4">
    <source>
        <dbReference type="ARBA" id="ARBA00022679"/>
    </source>
</evidence>
<dbReference type="UniPathway" id="UPA00070">
    <property type="reaction ID" value="UER00119"/>
</dbReference>
<dbReference type="InterPro" id="IPR023031">
    <property type="entry name" value="OPRT"/>
</dbReference>
<evidence type="ECO:0000256" key="5">
    <source>
        <dbReference type="ARBA" id="ARBA00022842"/>
    </source>
</evidence>
<feature type="binding site" evidence="7">
    <location>
        <position position="119"/>
    </location>
    <ligand>
        <name>5-phospho-alpha-D-ribose 1-diphosphate</name>
        <dbReference type="ChEBI" id="CHEBI:58017"/>
        <note>ligand shared between dimeric partners</note>
    </ligand>
</feature>
<dbReference type="GO" id="GO:0000287">
    <property type="term" value="F:magnesium ion binding"/>
    <property type="evidence" value="ECO:0007669"/>
    <property type="project" value="UniProtKB-UniRule"/>
</dbReference>
<dbReference type="FunFam" id="3.40.50.2020:FF:000029">
    <property type="entry name" value="Orotate phosphoribosyltransferase"/>
    <property type="match status" value="1"/>
</dbReference>
<feature type="binding site" evidence="7">
    <location>
        <position position="113"/>
    </location>
    <ligand>
        <name>5-phospho-alpha-D-ribose 1-diphosphate</name>
        <dbReference type="ChEBI" id="CHEBI:58017"/>
        <note>ligand shared between dimeric partners</note>
    </ligand>
</feature>
<dbReference type="GO" id="GO:0044205">
    <property type="term" value="P:'de novo' UMP biosynthetic process"/>
    <property type="evidence" value="ECO:0007669"/>
    <property type="project" value="UniProtKB-UniRule"/>
</dbReference>
<dbReference type="EMBL" id="CP000860">
    <property type="protein sequence ID" value="ACA58575.1"/>
    <property type="molecule type" value="Genomic_DNA"/>
</dbReference>
<keyword evidence="6 7" id="KW-0665">Pyrimidine biosynthesis</keyword>
<protein>
    <recommendedName>
        <fullName evidence="2 7">Orotate phosphoribosyltransferase</fullName>
        <shortName evidence="7">OPRT</shortName>
        <shortName evidence="7">OPRTase</shortName>
        <ecNumber evidence="2 7">2.4.2.10</ecNumber>
    </recommendedName>
</protein>
<reference evidence="10" key="1">
    <citation type="submission" date="2007-10" db="EMBL/GenBank/DDBJ databases">
        <title>Complete sequence of chromosome of Desulforudis audaxviator MP104C.</title>
        <authorList>
            <person name="Copeland A."/>
            <person name="Lucas S."/>
            <person name="Lapidus A."/>
            <person name="Barry K."/>
            <person name="Glavina del Rio T."/>
            <person name="Dalin E."/>
            <person name="Tice H."/>
            <person name="Bruce D."/>
            <person name="Pitluck S."/>
            <person name="Lowry S.R."/>
            <person name="Larimer F."/>
            <person name="Land M.L."/>
            <person name="Hauser L."/>
            <person name="Kyrpides N."/>
            <person name="Ivanova N.N."/>
            <person name="Richardson P."/>
        </authorList>
    </citation>
    <scope>NUCLEOTIDE SEQUENCE [LARGE SCALE GENOMIC DNA]</scope>
    <source>
        <strain evidence="10">MP104C</strain>
    </source>
</reference>
<dbReference type="HOGENOM" id="CLU_074878_2_1_9"/>
<dbReference type="EC" id="2.4.2.10" evidence="2 7"/>
<dbReference type="Gene3D" id="3.40.50.2020">
    <property type="match status" value="1"/>
</dbReference>
<evidence type="ECO:0000256" key="3">
    <source>
        <dbReference type="ARBA" id="ARBA00022676"/>
    </source>
</evidence>
<dbReference type="PANTHER" id="PTHR19278:SF9">
    <property type="entry name" value="URIDINE 5'-MONOPHOSPHATE SYNTHASE"/>
    <property type="match status" value="1"/>
</dbReference>
<name>B1I1H9_DESAP</name>
<evidence type="ECO:0000256" key="2">
    <source>
        <dbReference type="ARBA" id="ARBA00011971"/>
    </source>
</evidence>
<comment type="similarity">
    <text evidence="7">Belongs to the purine/pyrimidine phosphoribosyltransferase family. PyrE subfamily.</text>
</comment>
<organism evidence="9 10">
    <name type="scientific">Desulforudis audaxviator (strain MP104C)</name>
    <dbReference type="NCBI Taxonomy" id="477974"/>
    <lineage>
        <taxon>Bacteria</taxon>
        <taxon>Bacillati</taxon>
        <taxon>Bacillota</taxon>
        <taxon>Clostridia</taxon>
        <taxon>Thermoanaerobacterales</taxon>
        <taxon>Candidatus Desulforudaceae</taxon>
        <taxon>Candidatus Desulforudis</taxon>
    </lineage>
</organism>
<dbReference type="GO" id="GO:0004588">
    <property type="term" value="F:orotate phosphoribosyltransferase activity"/>
    <property type="evidence" value="ECO:0007669"/>
    <property type="project" value="UniProtKB-UniRule"/>
</dbReference>
<keyword evidence="3 7" id="KW-0328">Glycosyltransferase</keyword>
<feature type="binding site" description="in other chain" evidence="7">
    <location>
        <position position="114"/>
    </location>
    <ligand>
        <name>5-phospho-alpha-D-ribose 1-diphosphate</name>
        <dbReference type="ChEBI" id="CHEBI:58017"/>
        <note>ligand shared between dimeric partners</note>
    </ligand>
</feature>
<dbReference type="AlphaFoldDB" id="B1I1H9"/>
<evidence type="ECO:0000313" key="10">
    <source>
        <dbReference type="Proteomes" id="UP000008544"/>
    </source>
</evidence>